<dbReference type="PANTHER" id="PTHR12385:SF96">
    <property type="entry name" value="CHOLINE TRANSPORTER-LIKE PROTEIN"/>
    <property type="match status" value="1"/>
</dbReference>
<evidence type="ECO:0000256" key="2">
    <source>
        <dbReference type="ARBA" id="ARBA00007168"/>
    </source>
</evidence>
<dbReference type="GO" id="GO:0005886">
    <property type="term" value="C:plasma membrane"/>
    <property type="evidence" value="ECO:0007669"/>
    <property type="project" value="UniProtKB-SubCell"/>
</dbReference>
<evidence type="ECO:0000256" key="5">
    <source>
        <dbReference type="ARBA" id="ARBA00023136"/>
    </source>
</evidence>
<evidence type="ECO:0000313" key="7">
    <source>
        <dbReference type="EMBL" id="CAD7244902.1"/>
    </source>
</evidence>
<dbReference type="Pfam" id="PF04515">
    <property type="entry name" value="Choline_transpo"/>
    <property type="match status" value="2"/>
</dbReference>
<reference evidence="7" key="1">
    <citation type="submission" date="2020-11" db="EMBL/GenBank/DDBJ databases">
        <authorList>
            <person name="Tran Van P."/>
        </authorList>
    </citation>
    <scope>NUCLEOTIDE SEQUENCE</scope>
</reference>
<feature type="transmembrane region" description="Helical" evidence="6">
    <location>
        <begin position="250"/>
        <end position="269"/>
    </location>
</feature>
<sequence length="732" mass="81234">MGCCGDARIEQELGPGEKKGEPGELDDGPRRERSCRDVPCLLLFAVLAALAVVALGFGGYYQKLGLLVHGYDSYGDICGQVNDRVAGVKESGKNLTLFPKLARCSLGNATLEKQGPCSVRKCVDSCRPPYDVELINKCLYNVSSASSALKLDPSVRVSYYLGENFVEQVISDLEKMWIVILFMALIALGVAMVILVLIRFLTYLIVWLSIGIVVAAGLGGSFYLWIMWVHDKNALTTKTTADVSESRLQLYFGTAIATSVVTVIPSSWSQSFPFPFPFPFVRAESRGDFSSLGRDGNTVILILVVIFLRKRISLAATLFQEGGKTLQTMPSLLFQPLWVRTFTMQGLGGMSHLDSSSSIIGSFFSHREKTFLAVAIGGVLWILGTLLLHSASFPVVKAPDQVTYELHVAFQVMKVFLFVMFLWFSQFLIACQHCTIAGAVAKWFFTRDKSEGMGIPVLSSMRRLARYHLGSAAFGSAIIAAFSLVRIVLTRVLPRSEALRCCSCVAACFHRFLKFLNRNAYIEIAIYGESFCNAARDAFRTLASNALRLAAVTFIGDFLLFLIKVAIVTCTVFSGMEIGKRFAADVVYFWIPIAIGGAIAFLIAHAFVSIYEMVVDTLFLCFCEDCERNDGSEERPYYMSPNLMECRRLGARTSMDAHLVVGHCAINVESELLLVVELLDGNAYFKICDRLPGRLRRLPPSLSRLHVDKNRIRDWLPPDRIRRYDFSFPGVK</sequence>
<feature type="transmembrane region" description="Helical" evidence="6">
    <location>
        <begin position="586"/>
        <end position="611"/>
    </location>
</feature>
<keyword evidence="3 6" id="KW-0812">Transmembrane</keyword>
<feature type="transmembrane region" description="Helical" evidence="6">
    <location>
        <begin position="177"/>
        <end position="198"/>
    </location>
</feature>
<comment type="function">
    <text evidence="6">Choline transporter.</text>
</comment>
<evidence type="ECO:0000256" key="6">
    <source>
        <dbReference type="RuleBase" id="RU368066"/>
    </source>
</evidence>
<feature type="transmembrane region" description="Helical" evidence="6">
    <location>
        <begin position="204"/>
        <end position="229"/>
    </location>
</feature>
<gene>
    <name evidence="7" type="ORF">DSTB1V02_LOCUS4785</name>
</gene>
<feature type="transmembrane region" description="Helical" evidence="6">
    <location>
        <begin position="415"/>
        <end position="445"/>
    </location>
</feature>
<proteinExistence type="inferred from homology"/>
<accession>A0A7R8X8G6</accession>
<keyword evidence="4 6" id="KW-1133">Transmembrane helix</keyword>
<dbReference type="PANTHER" id="PTHR12385">
    <property type="entry name" value="CHOLINE TRANSPORTER-LIKE (SLC FAMILY 44)"/>
    <property type="match status" value="1"/>
</dbReference>
<dbReference type="GO" id="GO:0022857">
    <property type="term" value="F:transmembrane transporter activity"/>
    <property type="evidence" value="ECO:0007669"/>
    <property type="project" value="UniProtKB-UniRule"/>
</dbReference>
<evidence type="ECO:0000256" key="4">
    <source>
        <dbReference type="ARBA" id="ARBA00022989"/>
    </source>
</evidence>
<keyword evidence="8" id="KW-1185">Reference proteome</keyword>
<feature type="transmembrane region" description="Helical" evidence="6">
    <location>
        <begin position="549"/>
        <end position="574"/>
    </location>
</feature>
<feature type="transmembrane region" description="Helical" evidence="6">
    <location>
        <begin position="371"/>
        <end position="395"/>
    </location>
</feature>
<evidence type="ECO:0000256" key="1">
    <source>
        <dbReference type="ARBA" id="ARBA00004141"/>
    </source>
</evidence>
<evidence type="ECO:0000256" key="3">
    <source>
        <dbReference type="ARBA" id="ARBA00022692"/>
    </source>
</evidence>
<comment type="subcellular location">
    <subcellularLocation>
        <location evidence="6">Cell membrane</location>
        <topology evidence="6">Multi-pass membrane protein</topology>
    </subcellularLocation>
    <subcellularLocation>
        <location evidence="1">Membrane</location>
        <topology evidence="1">Multi-pass membrane protein</topology>
    </subcellularLocation>
</comment>
<dbReference type="OrthoDB" id="420519at2759"/>
<protein>
    <recommendedName>
        <fullName evidence="6">Choline transporter-like protein</fullName>
    </recommendedName>
</protein>
<keyword evidence="5 6" id="KW-0472">Membrane</keyword>
<evidence type="ECO:0000313" key="8">
    <source>
        <dbReference type="Proteomes" id="UP000677054"/>
    </source>
</evidence>
<dbReference type="AlphaFoldDB" id="A0A7R8X8G6"/>
<feature type="transmembrane region" description="Helical" evidence="6">
    <location>
        <begin position="466"/>
        <end position="489"/>
    </location>
</feature>
<name>A0A7R8X8G6_9CRUS</name>
<feature type="transmembrane region" description="Helical" evidence="6">
    <location>
        <begin position="41"/>
        <end position="61"/>
    </location>
</feature>
<dbReference type="EMBL" id="CAJPEV010000735">
    <property type="protein sequence ID" value="CAG0888054.1"/>
    <property type="molecule type" value="Genomic_DNA"/>
</dbReference>
<dbReference type="InterPro" id="IPR007603">
    <property type="entry name" value="Choline_transptr-like"/>
</dbReference>
<organism evidence="7">
    <name type="scientific">Darwinula stevensoni</name>
    <dbReference type="NCBI Taxonomy" id="69355"/>
    <lineage>
        <taxon>Eukaryota</taxon>
        <taxon>Metazoa</taxon>
        <taxon>Ecdysozoa</taxon>
        <taxon>Arthropoda</taxon>
        <taxon>Crustacea</taxon>
        <taxon>Oligostraca</taxon>
        <taxon>Ostracoda</taxon>
        <taxon>Podocopa</taxon>
        <taxon>Podocopida</taxon>
        <taxon>Darwinulocopina</taxon>
        <taxon>Darwinuloidea</taxon>
        <taxon>Darwinulidae</taxon>
        <taxon>Darwinula</taxon>
    </lineage>
</organism>
<dbReference type="Proteomes" id="UP000677054">
    <property type="component" value="Unassembled WGS sequence"/>
</dbReference>
<comment type="similarity">
    <text evidence="2 6">Belongs to the CTL (choline transporter-like) family.</text>
</comment>
<dbReference type="EMBL" id="LR900252">
    <property type="protein sequence ID" value="CAD7244902.1"/>
    <property type="molecule type" value="Genomic_DNA"/>
</dbReference>